<sequence length="103" mass="11461">MVERLGNQPDHWHQVKKLRVWPTGRNVATSSVSLGSPSLRRYCCPRELDTVIILLIMFAVVSNILAGKVRQIATARDAADASLILDWGLQISLEDVPLLVPLF</sequence>
<keyword evidence="1" id="KW-1133">Transmembrane helix</keyword>
<proteinExistence type="predicted"/>
<protein>
    <submittedName>
        <fullName evidence="2">Uncharacterized protein</fullName>
    </submittedName>
</protein>
<feature type="transmembrane region" description="Helical" evidence="1">
    <location>
        <begin position="48"/>
        <end position="66"/>
    </location>
</feature>
<name>A0A182SCF4_9DIPT</name>
<dbReference type="AlphaFoldDB" id="A0A182SCF4"/>
<organism evidence="2 3">
    <name type="scientific">Anopheles maculatus</name>
    <dbReference type="NCBI Taxonomy" id="74869"/>
    <lineage>
        <taxon>Eukaryota</taxon>
        <taxon>Metazoa</taxon>
        <taxon>Ecdysozoa</taxon>
        <taxon>Arthropoda</taxon>
        <taxon>Hexapoda</taxon>
        <taxon>Insecta</taxon>
        <taxon>Pterygota</taxon>
        <taxon>Neoptera</taxon>
        <taxon>Endopterygota</taxon>
        <taxon>Diptera</taxon>
        <taxon>Nematocera</taxon>
        <taxon>Culicoidea</taxon>
        <taxon>Culicidae</taxon>
        <taxon>Anophelinae</taxon>
        <taxon>Anopheles</taxon>
        <taxon>Anopheles maculatus group</taxon>
    </lineage>
</organism>
<reference evidence="3" key="1">
    <citation type="submission" date="2013-09" db="EMBL/GenBank/DDBJ databases">
        <title>The Genome Sequence of Anopheles maculatus species B.</title>
        <authorList>
            <consortium name="The Broad Institute Genomics Platform"/>
            <person name="Neafsey D.E."/>
            <person name="Besansky N."/>
            <person name="Howell P."/>
            <person name="Walton C."/>
            <person name="Young S.K."/>
            <person name="Zeng Q."/>
            <person name="Gargeya S."/>
            <person name="Fitzgerald M."/>
            <person name="Haas B."/>
            <person name="Abouelleil A."/>
            <person name="Allen A.W."/>
            <person name="Alvarado L."/>
            <person name="Arachchi H.M."/>
            <person name="Berlin A.M."/>
            <person name="Chapman S.B."/>
            <person name="Gainer-Dewar J."/>
            <person name="Goldberg J."/>
            <person name="Griggs A."/>
            <person name="Gujja S."/>
            <person name="Hansen M."/>
            <person name="Howarth C."/>
            <person name="Imamovic A."/>
            <person name="Ireland A."/>
            <person name="Larimer J."/>
            <person name="McCowan C."/>
            <person name="Murphy C."/>
            <person name="Pearson M."/>
            <person name="Poon T.W."/>
            <person name="Priest M."/>
            <person name="Roberts A."/>
            <person name="Saif S."/>
            <person name="Shea T."/>
            <person name="Sisk P."/>
            <person name="Sykes S."/>
            <person name="Wortman J."/>
            <person name="Nusbaum C."/>
            <person name="Birren B."/>
        </authorList>
    </citation>
    <scope>NUCLEOTIDE SEQUENCE [LARGE SCALE GENOMIC DNA]</scope>
    <source>
        <strain evidence="3">maculatus3</strain>
    </source>
</reference>
<dbReference type="EnsemblMetazoa" id="AMAM003974-RA">
    <property type="protein sequence ID" value="AMAM003974-PA"/>
    <property type="gene ID" value="AMAM003974"/>
</dbReference>
<evidence type="ECO:0000313" key="3">
    <source>
        <dbReference type="Proteomes" id="UP000075901"/>
    </source>
</evidence>
<reference evidence="2" key="2">
    <citation type="submission" date="2020-05" db="UniProtKB">
        <authorList>
            <consortium name="EnsemblMetazoa"/>
        </authorList>
    </citation>
    <scope>IDENTIFICATION</scope>
    <source>
        <strain evidence="2">maculatus3</strain>
    </source>
</reference>
<keyword evidence="1" id="KW-0812">Transmembrane</keyword>
<dbReference type="Proteomes" id="UP000075901">
    <property type="component" value="Unassembled WGS sequence"/>
</dbReference>
<evidence type="ECO:0000256" key="1">
    <source>
        <dbReference type="SAM" id="Phobius"/>
    </source>
</evidence>
<dbReference type="VEuPathDB" id="VectorBase:AMAM003974"/>
<keyword evidence="3" id="KW-1185">Reference proteome</keyword>
<keyword evidence="1" id="KW-0472">Membrane</keyword>
<evidence type="ECO:0000313" key="2">
    <source>
        <dbReference type="EnsemblMetazoa" id="AMAM003974-PA"/>
    </source>
</evidence>
<accession>A0A182SCF4</accession>